<feature type="compositionally biased region" description="Low complexity" evidence="26">
    <location>
        <begin position="2137"/>
        <end position="2165"/>
    </location>
</feature>
<evidence type="ECO:0000256" key="6">
    <source>
        <dbReference type="ARBA" id="ARBA00022490"/>
    </source>
</evidence>
<evidence type="ECO:0000256" key="9">
    <source>
        <dbReference type="ARBA" id="ARBA00022737"/>
    </source>
</evidence>
<dbReference type="SUPFAM" id="SSF54236">
    <property type="entry name" value="Ubiquitin-like"/>
    <property type="match status" value="1"/>
</dbReference>
<reference evidence="31" key="1">
    <citation type="submission" date="2014-08" db="EMBL/GenBank/DDBJ databases">
        <authorList>
            <person name="Senf B."/>
            <person name="Petzold A."/>
            <person name="Downie B.R."/>
            <person name="Koch P."/>
            <person name="Platzer M."/>
        </authorList>
    </citation>
    <scope>NUCLEOTIDE SEQUENCE [LARGE SCALE GENOMIC DNA]</scope>
    <source>
        <strain evidence="31">GRZ</strain>
    </source>
</reference>
<dbReference type="CDD" id="cd01385">
    <property type="entry name" value="MYSc_Myo9"/>
    <property type="match status" value="1"/>
</dbReference>
<dbReference type="Gene3D" id="1.20.5.190">
    <property type="match status" value="2"/>
</dbReference>
<dbReference type="FunFam" id="3.30.60.20:FF:000020">
    <property type="entry name" value="Putative unconventional myosin-IXa"/>
    <property type="match status" value="1"/>
</dbReference>
<dbReference type="FunFam" id="1.10.555.10:FF:000009">
    <property type="entry name" value="unconventional myosin-IXa isoform X1"/>
    <property type="match status" value="1"/>
</dbReference>
<evidence type="ECO:0000256" key="16">
    <source>
        <dbReference type="ARBA" id="ARBA00023054"/>
    </source>
</evidence>
<evidence type="ECO:0000256" key="22">
    <source>
        <dbReference type="ARBA" id="ARBA00034103"/>
    </source>
</evidence>
<dbReference type="InterPro" id="IPR036023">
    <property type="entry name" value="MYSc_Myo9"/>
</dbReference>
<dbReference type="Gene3D" id="1.20.5.4820">
    <property type="match status" value="1"/>
</dbReference>
<dbReference type="PRINTS" id="PR00193">
    <property type="entry name" value="MYOSINHEAVY"/>
</dbReference>
<feature type="compositionally biased region" description="Polar residues" evidence="26">
    <location>
        <begin position="1223"/>
        <end position="1238"/>
    </location>
</feature>
<dbReference type="GO" id="GO:0000146">
    <property type="term" value="F:microfilament motor activity"/>
    <property type="evidence" value="ECO:0007669"/>
    <property type="project" value="InterPro"/>
</dbReference>
<dbReference type="PANTHER" id="PTHR46184:SF3">
    <property type="entry name" value="UNCONVENTIONAL MYOSIN-IXA"/>
    <property type="match status" value="1"/>
</dbReference>
<feature type="compositionally biased region" description="Polar residues" evidence="26">
    <location>
        <begin position="2173"/>
        <end position="2200"/>
    </location>
</feature>
<dbReference type="InterPro" id="IPR046349">
    <property type="entry name" value="C1-like_sf"/>
</dbReference>
<dbReference type="FunFam" id="1.20.58.530:FF:000009">
    <property type="entry name" value="unconventional myosin-IXb isoform X1"/>
    <property type="match status" value="1"/>
</dbReference>
<keyword evidence="5" id="KW-0343">GTPase activation</keyword>
<dbReference type="GO" id="GO:0044295">
    <property type="term" value="C:axonal growth cone"/>
    <property type="evidence" value="ECO:0007669"/>
    <property type="project" value="TreeGrafter"/>
</dbReference>
<feature type="compositionally biased region" description="Pro residues" evidence="26">
    <location>
        <begin position="2010"/>
        <end position="2019"/>
    </location>
</feature>
<evidence type="ECO:0000256" key="15">
    <source>
        <dbReference type="ARBA" id="ARBA00023018"/>
    </source>
</evidence>
<keyword evidence="14" id="KW-1133">Transmembrane helix</keyword>
<dbReference type="PROSITE" id="PS00479">
    <property type="entry name" value="ZF_DAG_PE_1"/>
    <property type="match status" value="1"/>
</dbReference>
<evidence type="ECO:0000256" key="10">
    <source>
        <dbReference type="ARBA" id="ARBA00022741"/>
    </source>
</evidence>
<reference evidence="31" key="3">
    <citation type="submission" date="2025-09" db="UniProtKB">
        <authorList>
            <consortium name="Ensembl"/>
        </authorList>
    </citation>
    <scope>IDENTIFICATION</scope>
</reference>
<dbReference type="PROSITE" id="PS50200">
    <property type="entry name" value="RA"/>
    <property type="match status" value="1"/>
</dbReference>
<dbReference type="Proteomes" id="UP000694548">
    <property type="component" value="Chromosome sgr07"/>
</dbReference>
<dbReference type="InterPro" id="IPR008936">
    <property type="entry name" value="Rho_GTPase_activation_prot"/>
</dbReference>
<dbReference type="GO" id="GO:0016459">
    <property type="term" value="C:myosin complex"/>
    <property type="evidence" value="ECO:0007669"/>
    <property type="project" value="UniProtKB-KW"/>
</dbReference>
<dbReference type="GO" id="GO:0035556">
    <property type="term" value="P:intracellular signal transduction"/>
    <property type="evidence" value="ECO:0007669"/>
    <property type="project" value="InterPro"/>
</dbReference>
<dbReference type="SUPFAM" id="SSF48350">
    <property type="entry name" value="GTPase activation domain, GAP"/>
    <property type="match status" value="1"/>
</dbReference>
<evidence type="ECO:0000259" key="27">
    <source>
        <dbReference type="PROSITE" id="PS50081"/>
    </source>
</evidence>
<feature type="region of interest" description="Disordered" evidence="26">
    <location>
        <begin position="1472"/>
        <end position="1552"/>
    </location>
</feature>
<keyword evidence="10 24" id="KW-0547">Nucleotide-binding</keyword>
<comment type="function">
    <text evidence="23">Myosins are actin-based motor molecules with ATPase activity. Unconventional myosins serve in intracellular movements. Regulates Rho by stimulating it's GTPase activity in neurons. Required for the regulation of neurite branching and motor neuron axon guidance.</text>
</comment>
<evidence type="ECO:0000313" key="31">
    <source>
        <dbReference type="Ensembl" id="ENSNFUP00015011765.1"/>
    </source>
</evidence>
<evidence type="ECO:0000256" key="20">
    <source>
        <dbReference type="ARBA" id="ARBA00023203"/>
    </source>
</evidence>
<feature type="region of interest" description="Disordered" evidence="26">
    <location>
        <begin position="2005"/>
        <end position="2034"/>
    </location>
</feature>
<evidence type="ECO:0000256" key="13">
    <source>
        <dbReference type="ARBA" id="ARBA00022840"/>
    </source>
</evidence>
<dbReference type="Ensembl" id="ENSNFUT00015012362.1">
    <property type="protein sequence ID" value="ENSNFUP00015011765.1"/>
    <property type="gene ID" value="ENSNFUG00015005408.1"/>
</dbReference>
<dbReference type="FunFam" id="1.20.120.720:FF:000003">
    <property type="entry name" value="Putative unconventional myosin-IXa"/>
    <property type="match status" value="1"/>
</dbReference>
<keyword evidence="9" id="KW-0677">Repeat</keyword>
<evidence type="ECO:0000256" key="14">
    <source>
        <dbReference type="ARBA" id="ARBA00022989"/>
    </source>
</evidence>
<keyword evidence="6" id="KW-0963">Cytoplasm</keyword>
<feature type="compositionally biased region" description="Polar residues" evidence="26">
    <location>
        <begin position="1267"/>
        <end position="1276"/>
    </location>
</feature>
<accession>A0A8C6KZG0</accession>
<keyword evidence="21" id="KW-0966">Cell projection</keyword>
<feature type="domain" description="Phorbol-ester/DAG-type" evidence="27">
    <location>
        <begin position="1717"/>
        <end position="1766"/>
    </location>
</feature>
<evidence type="ECO:0000313" key="32">
    <source>
        <dbReference type="Proteomes" id="UP000694548"/>
    </source>
</evidence>
<dbReference type="FunFam" id="3.40.850.10:FF:000008">
    <property type="entry name" value="Putative unconventional myosin-IXa"/>
    <property type="match status" value="1"/>
</dbReference>
<keyword evidence="13 24" id="KW-0067">ATP-binding</keyword>
<dbReference type="InterPro" id="IPR002219">
    <property type="entry name" value="PKC_DAG/PE"/>
</dbReference>
<dbReference type="Pfam" id="PF00063">
    <property type="entry name" value="Myosin_head"/>
    <property type="match status" value="2"/>
</dbReference>
<dbReference type="InterPro" id="IPR001609">
    <property type="entry name" value="Myosin_head_motor_dom-like"/>
</dbReference>
<dbReference type="SMART" id="SM00015">
    <property type="entry name" value="IQ"/>
    <property type="match status" value="4"/>
</dbReference>
<evidence type="ECO:0000256" key="18">
    <source>
        <dbReference type="ARBA" id="ARBA00023136"/>
    </source>
</evidence>
<evidence type="ECO:0000256" key="12">
    <source>
        <dbReference type="ARBA" id="ARBA00022833"/>
    </source>
</evidence>
<organism evidence="31 32">
    <name type="scientific">Nothobranchius furzeri</name>
    <name type="common">Turquoise killifish</name>
    <dbReference type="NCBI Taxonomy" id="105023"/>
    <lineage>
        <taxon>Eukaryota</taxon>
        <taxon>Metazoa</taxon>
        <taxon>Chordata</taxon>
        <taxon>Craniata</taxon>
        <taxon>Vertebrata</taxon>
        <taxon>Euteleostomi</taxon>
        <taxon>Actinopterygii</taxon>
        <taxon>Neopterygii</taxon>
        <taxon>Teleostei</taxon>
        <taxon>Neoteleostei</taxon>
        <taxon>Acanthomorphata</taxon>
        <taxon>Ovalentaria</taxon>
        <taxon>Atherinomorphae</taxon>
        <taxon>Cyprinodontiformes</taxon>
        <taxon>Nothobranchiidae</taxon>
        <taxon>Nothobranchius</taxon>
    </lineage>
</organism>
<evidence type="ECO:0000256" key="11">
    <source>
        <dbReference type="ARBA" id="ARBA00022771"/>
    </source>
</evidence>
<keyword evidence="18" id="KW-0472">Membrane</keyword>
<keyword evidence="11" id="KW-0863">Zinc-finger</keyword>
<evidence type="ECO:0000256" key="23">
    <source>
        <dbReference type="ARBA" id="ARBA00045589"/>
    </source>
</evidence>
<evidence type="ECO:0000259" key="30">
    <source>
        <dbReference type="PROSITE" id="PS51456"/>
    </source>
</evidence>
<evidence type="ECO:0000256" key="2">
    <source>
        <dbReference type="ARBA" id="ARBA00004496"/>
    </source>
</evidence>
<gene>
    <name evidence="31" type="primary">MYO9A</name>
</gene>
<evidence type="ECO:0000256" key="24">
    <source>
        <dbReference type="PROSITE-ProRule" id="PRU00782"/>
    </source>
</evidence>
<keyword evidence="17 24" id="KW-0518">Myosin</keyword>
<dbReference type="Gene3D" id="1.20.120.720">
    <property type="entry name" value="Myosin VI head, motor domain, U50 subdomain"/>
    <property type="match status" value="1"/>
</dbReference>
<proteinExistence type="inferred from homology"/>
<evidence type="ECO:0000256" key="19">
    <source>
        <dbReference type="ARBA" id="ARBA00023175"/>
    </source>
</evidence>
<evidence type="ECO:0000256" key="7">
    <source>
        <dbReference type="ARBA" id="ARBA00022692"/>
    </source>
</evidence>
<dbReference type="FunFam" id="3.40.850.10:FF:000013">
    <property type="entry name" value="unconventional myosin-IXa isoform X1"/>
    <property type="match status" value="1"/>
</dbReference>
<dbReference type="SMART" id="SM00109">
    <property type="entry name" value="C1"/>
    <property type="match status" value="1"/>
</dbReference>
<dbReference type="InterPro" id="IPR000048">
    <property type="entry name" value="IQ_motif_EF-hand-BS"/>
</dbReference>
<evidence type="ECO:0000256" key="21">
    <source>
        <dbReference type="ARBA" id="ARBA00023273"/>
    </source>
</evidence>
<evidence type="ECO:0000256" key="1">
    <source>
        <dbReference type="ARBA" id="ARBA00004167"/>
    </source>
</evidence>
<dbReference type="Gene3D" id="3.10.20.90">
    <property type="entry name" value="Phosphatidylinositol 3-kinase Catalytic Subunit, Chain A, domain 1"/>
    <property type="match status" value="1"/>
</dbReference>
<feature type="region of interest" description="Actin-binding" evidence="24">
    <location>
        <begin position="902"/>
        <end position="924"/>
    </location>
</feature>
<feature type="domain" description="Rho-GAP" evidence="29">
    <location>
        <begin position="1781"/>
        <end position="1969"/>
    </location>
</feature>
<keyword evidence="12" id="KW-0862">Zinc</keyword>
<dbReference type="GO" id="GO:0045202">
    <property type="term" value="C:synapse"/>
    <property type="evidence" value="ECO:0007669"/>
    <property type="project" value="UniProtKB-SubCell"/>
</dbReference>
<feature type="binding site" evidence="24">
    <location>
        <begin position="245"/>
        <end position="252"/>
    </location>
    <ligand>
        <name>ATP</name>
        <dbReference type="ChEBI" id="CHEBI:30616"/>
    </ligand>
</feature>
<dbReference type="PROSITE" id="PS50238">
    <property type="entry name" value="RHOGAP"/>
    <property type="match status" value="1"/>
</dbReference>
<feature type="compositionally biased region" description="Polar residues" evidence="26">
    <location>
        <begin position="2095"/>
        <end position="2104"/>
    </location>
</feature>
<dbReference type="Gene3D" id="3.30.60.20">
    <property type="match status" value="1"/>
</dbReference>
<dbReference type="SUPFAM" id="SSF57889">
    <property type="entry name" value="Cysteine-rich domain"/>
    <property type="match status" value="1"/>
</dbReference>
<dbReference type="InterPro" id="IPR036961">
    <property type="entry name" value="Kinesin_motor_dom_sf"/>
</dbReference>
<keyword evidence="20 24" id="KW-0009">Actin-binding</keyword>
<keyword evidence="8" id="KW-0479">Metal-binding</keyword>
<evidence type="ECO:0000256" key="4">
    <source>
        <dbReference type="ARBA" id="ARBA00008314"/>
    </source>
</evidence>
<keyword evidence="15" id="KW-0770">Synapse</keyword>
<dbReference type="InterPro" id="IPR046987">
    <property type="entry name" value="Myo9"/>
</dbReference>
<dbReference type="PANTHER" id="PTHR46184">
    <property type="entry name" value="UNCONVENTIONAL MYOSIN-IXB-LIKE PROTEIN"/>
    <property type="match status" value="1"/>
</dbReference>
<feature type="domain" description="Ras-associating" evidence="28">
    <location>
        <begin position="16"/>
        <end position="116"/>
    </location>
</feature>
<dbReference type="PROSITE" id="PS51456">
    <property type="entry name" value="MYOSIN_MOTOR"/>
    <property type="match status" value="1"/>
</dbReference>
<evidence type="ECO:0000256" key="25">
    <source>
        <dbReference type="SAM" id="Coils"/>
    </source>
</evidence>
<dbReference type="PROSITE" id="PS50081">
    <property type="entry name" value="ZF_DAG_PE_2"/>
    <property type="match status" value="1"/>
</dbReference>
<dbReference type="GO" id="GO:0005884">
    <property type="term" value="C:actin filament"/>
    <property type="evidence" value="ECO:0007669"/>
    <property type="project" value="TreeGrafter"/>
</dbReference>
<dbReference type="Gene3D" id="1.20.58.530">
    <property type="match status" value="2"/>
</dbReference>
<evidence type="ECO:0000259" key="29">
    <source>
        <dbReference type="PROSITE" id="PS50238"/>
    </source>
</evidence>
<dbReference type="GO" id="GO:0005737">
    <property type="term" value="C:cytoplasm"/>
    <property type="evidence" value="ECO:0007669"/>
    <property type="project" value="UniProtKB-SubCell"/>
</dbReference>
<feature type="domain" description="Myosin motor" evidence="30">
    <location>
        <begin position="152"/>
        <end position="1020"/>
    </location>
</feature>
<dbReference type="CDD" id="cd20883">
    <property type="entry name" value="C1_Myosin-IXa"/>
    <property type="match status" value="1"/>
</dbReference>
<name>A0A8C6KZG0_NOTFU</name>
<evidence type="ECO:0000256" key="5">
    <source>
        <dbReference type="ARBA" id="ARBA00022468"/>
    </source>
</evidence>
<dbReference type="FunFam" id="1.10.10.820:FF:000003">
    <property type="entry name" value="unconventional myosin-IXa isoform X1"/>
    <property type="match status" value="1"/>
</dbReference>
<feature type="region of interest" description="Disordered" evidence="26">
    <location>
        <begin position="2077"/>
        <end position="2265"/>
    </location>
</feature>
<dbReference type="GeneTree" id="ENSGT00940000154905"/>
<feature type="compositionally biased region" description="Basic and acidic residues" evidence="26">
    <location>
        <begin position="1480"/>
        <end position="1489"/>
    </location>
</feature>
<comment type="similarity">
    <text evidence="4 24">Belongs to the TRAFAC class myosin-kinesin ATPase superfamily. Myosin family.</text>
</comment>
<reference evidence="31" key="2">
    <citation type="submission" date="2025-08" db="UniProtKB">
        <authorList>
            <consortium name="Ensembl"/>
        </authorList>
    </citation>
    <scope>IDENTIFICATION</scope>
</reference>
<dbReference type="Pfam" id="PF00788">
    <property type="entry name" value="RA"/>
    <property type="match status" value="1"/>
</dbReference>
<dbReference type="SMART" id="SM00314">
    <property type="entry name" value="RA"/>
    <property type="match status" value="1"/>
</dbReference>
<feature type="coiled-coil region" evidence="25">
    <location>
        <begin position="2046"/>
        <end position="2073"/>
    </location>
</feature>
<dbReference type="Gene3D" id="3.40.850.10">
    <property type="entry name" value="Kinesin motor domain"/>
    <property type="match status" value="2"/>
</dbReference>
<dbReference type="GO" id="GO:0051015">
    <property type="term" value="F:actin filament binding"/>
    <property type="evidence" value="ECO:0007669"/>
    <property type="project" value="TreeGrafter"/>
</dbReference>
<dbReference type="InterPro" id="IPR000198">
    <property type="entry name" value="RhoGAP_dom"/>
</dbReference>
<dbReference type="GO" id="GO:0045198">
    <property type="term" value="P:establishment of epithelial cell apical/basal polarity"/>
    <property type="evidence" value="ECO:0007669"/>
    <property type="project" value="TreeGrafter"/>
</dbReference>
<dbReference type="Gene3D" id="1.10.555.10">
    <property type="entry name" value="Rho GTPase activation protein"/>
    <property type="match status" value="1"/>
</dbReference>
<keyword evidence="7" id="KW-0812">Transmembrane</keyword>
<dbReference type="GO" id="GO:0016020">
    <property type="term" value="C:membrane"/>
    <property type="evidence" value="ECO:0007669"/>
    <property type="project" value="UniProtKB-SubCell"/>
</dbReference>
<dbReference type="PROSITE" id="PS50096">
    <property type="entry name" value="IQ"/>
    <property type="match status" value="3"/>
</dbReference>
<dbReference type="InterPro" id="IPR000159">
    <property type="entry name" value="RA_dom"/>
</dbReference>
<dbReference type="SMART" id="SM00324">
    <property type="entry name" value="RhoGAP"/>
    <property type="match status" value="1"/>
</dbReference>
<feature type="compositionally biased region" description="Basic and acidic residues" evidence="26">
    <location>
        <begin position="1533"/>
        <end position="1549"/>
    </location>
</feature>
<dbReference type="Gene3D" id="1.10.10.820">
    <property type="match status" value="1"/>
</dbReference>
<evidence type="ECO:0000256" key="26">
    <source>
        <dbReference type="SAM" id="MobiDB-lite"/>
    </source>
</evidence>
<protein>
    <submittedName>
        <fullName evidence="31">Myosin IXA</fullName>
    </submittedName>
</protein>
<keyword evidence="16 25" id="KW-0175">Coiled coil</keyword>
<dbReference type="Pfam" id="PF00620">
    <property type="entry name" value="RhoGAP"/>
    <property type="match status" value="1"/>
</dbReference>
<dbReference type="GO" id="GO:0005096">
    <property type="term" value="F:GTPase activator activity"/>
    <property type="evidence" value="ECO:0007669"/>
    <property type="project" value="UniProtKB-KW"/>
</dbReference>
<feature type="region of interest" description="Disordered" evidence="26">
    <location>
        <begin position="1214"/>
        <end position="1315"/>
    </location>
</feature>
<feature type="region of interest" description="Disordered" evidence="26">
    <location>
        <begin position="1370"/>
        <end position="1439"/>
    </location>
</feature>
<dbReference type="FunFam" id="1.20.58.530:FF:000005">
    <property type="entry name" value="unconventional myosin-IXa isoform X1"/>
    <property type="match status" value="1"/>
</dbReference>
<feature type="compositionally biased region" description="Basic residues" evidence="26">
    <location>
        <begin position="1404"/>
        <end position="1413"/>
    </location>
</feature>
<keyword evidence="19 24" id="KW-0505">Motor protein</keyword>
<evidence type="ECO:0000259" key="28">
    <source>
        <dbReference type="PROSITE" id="PS50200"/>
    </source>
</evidence>
<sequence>MSSRGTLGRRQRFENSEFTVRIYPGALAEGTIYCPISARKTTTAADAIERVIERLQLDRTKCYVLAEVKEFGGEEWILNPTDCPVQRMMLWPRVALELRPLSGGEDYRFLLRQKNLDGSIHYGGSLQLWLQITEERRRMVERGLLPQPESQGDYADLCCLSELNERSLLDNLRLRFRQEKIYTYVGSILIVINPFKFLPIYNPKYVKMYDNHTLGDMEPHIYAVADVAYHAMLNRQRNQCIVISGESGSGKTQSTNFLIHHLTALSQKGFASGVEQIILGAGPVLEAFGNAKTAHNNNSSRFGKFIQVNYQESGTVRGAYVEKYLLEKSRLVYQEHNERNYHVFYYLLAGASEEERNVFHLKKPEEYHYLNQMTKTPRQLHWDSYCESEPDCFTVEGEDLKHDFERLQLAMEMVGFLPATCKQIFSLLSAILHLGNIRYKRKTYRDDSIDICNPEVLPVVSELLEVKEEMLFEALTTRKTVTVGEKLIVPYKLAEAGTVRDSMAKSLYGALFDWIVFRINHALLNIKDLEETTKILSIGVLDIFGFEDYESNSFEQFCINFANERLQHYFNQHIFKLEQEEYRAEDITWRNIDYIDNTGCINLISKKPTALFHLLDEECNFPQATNQTLLDKFKRQHERNSYIEFPAVMEPAFIIRHYAGKVKYGVKDFREKNTDHMRPDIVALLKSSKNAFICGLIGIDPSATFRWAVLRAYFRALVAFREAGKRHTHKKIGHDDAAPCAVLKKVDSFSFLQHPVHQRSLEILQRCKEEKYSMTRKSPRAPLSDIQGSNTMIDKSPWNSPGLGWNGRVGRRSCSSSSSSTAEDDGIFVNSASSKLLEKAHDILMRNKNYKSKPVLPKHLLNVKSLKYLSNLTLHDRITKSLLHLHKKKKPPSISAQFQASLNKLMETLGQSEPYFVKCIRSNADKLPLRFDDDLVLRQLRYTGMLETVRIRQSGYNVKYNFKDFVHHFSVLLPEGTKATRESIQECLDHLDLQSEGFQVGKTKVFLQEAERQQLQASLHREVLRLIVLLQREFRARLERKQFVRMREAAISIQVCTVIFIVAAVIMTPEAALCLQTHWRGYIVRRSLKQQRLAALVLQRAWRSWFCRRCSAALVVQTAWRCHRAREAYVRRRCAVIQLQAFSRGFLARQSSSRAETEFNISVPTSTTVVQERMRTVDELSQKTTRAKRENRRLRELEQAQFSLELLKVRANSGGLVGPTSPPVHSSLGTPDSQSSKGSFELLTMDEEPPRAPEEVMDSDDLLSPVSPITSFSDSNIEVVPSGPKNTEPDRTRPSDTVPRTSQSPTKVDLSAPQHPDILKPFKERRESARRPVVVVISMQKETPIGEELCSNIRPPAEVRDSAAHTGNLVPSSQESAPVPVNQVPKPSQHAVITSGKLQVGRVGQKKKARMARTRSDFLTRAPSLSAGGDSDEDDYDGDSLASPRHFTLPLVFSDLILFQPASSEAQKKLHKAMSSGDLGKVDSMRKNSQDGSRVRGKMRFWGKSKYGDKKSSREKLISGQENMSPPCSPDSIPDRGIRDPKESKELSPKVKRRRSVKISSVTLEPTQWQNDSLQILTSLGDYRSMNDFLIKKINDLDTEDSKKDTMVDVVFKKALKEFRLNIFNFYSTALAMDDGKCIRYKDLYALFEQILEKTMRQEQRDWRESPVTVWVNTFKVFLDEFRTEYKSLDNLSKQVPKPERKKRRNKDADIVEEHNGHIFKSTQYNIPTYCEYCSSLIWMMDRACVCKLCRYACHRKCCQKTTTKCSKKFDPELSSRQFGVEVSRLTTEERTVPLVVEKLINYIEMHGLYTEGIYRKPGAANKIKELKLALDTDVENMNLDDYNIHVIASVFKQWLRDLPSPLMTFELYEEFIRAMGLQDQKEKIRGVYSVIDQLSRTHLNTLERLIFHLVRISLQEETNRMSANALAIVFAPCILRCPDTTDPLQSVQDISKTTACVELVICEQMSKYKVRLKDINTLEFAENKAKSKLTLIRRSMGKGQVRRLNYQTPSPPVSPRLPPMVDEVREENGGEKGAASLTDISEHQQAAMQQEERVLTQQIESLQKEKEELTFEMLALEPRASDDETLESEASIGTADSSENLNVDSEETISDFSGMSLNRKSHRRRTHYPQPDNVDSVDSCPTVSSYSSSSHFHPSSSSSTSAASRRLRFQSKTHGQSQAQSVNAPQSPRSDSFDSSPTGEQEGPFDERPQFTSRGTYNPEKGKQKLKGAKPSTGRHTRDSGDLSGDPPDLPQHLVLYGNNEFMV</sequence>
<keyword evidence="32" id="KW-1185">Reference proteome</keyword>
<evidence type="ECO:0000256" key="8">
    <source>
        <dbReference type="ARBA" id="ARBA00022723"/>
    </source>
</evidence>
<evidence type="ECO:0000256" key="17">
    <source>
        <dbReference type="ARBA" id="ARBA00023123"/>
    </source>
</evidence>
<dbReference type="SMART" id="SM00242">
    <property type="entry name" value="MYSc"/>
    <property type="match status" value="1"/>
</dbReference>
<dbReference type="InterPro" id="IPR029071">
    <property type="entry name" value="Ubiquitin-like_domsf"/>
</dbReference>
<dbReference type="InterPro" id="IPR027417">
    <property type="entry name" value="P-loop_NTPase"/>
</dbReference>
<comment type="subcellular location">
    <subcellularLocation>
        <location evidence="3">Cell projection</location>
        <location evidence="3">Growth cone</location>
    </subcellularLocation>
    <subcellularLocation>
        <location evidence="2">Cytoplasm</location>
    </subcellularLocation>
    <subcellularLocation>
        <location evidence="1">Membrane</location>
        <topology evidence="1">Single-pass membrane protein</topology>
    </subcellularLocation>
    <subcellularLocation>
        <location evidence="22">Synapse</location>
    </subcellularLocation>
</comment>
<dbReference type="SUPFAM" id="SSF52540">
    <property type="entry name" value="P-loop containing nucleoside triphosphate hydrolases"/>
    <property type="match status" value="1"/>
</dbReference>
<evidence type="ECO:0000256" key="3">
    <source>
        <dbReference type="ARBA" id="ARBA00004624"/>
    </source>
</evidence>
<dbReference type="GO" id="GO:0005524">
    <property type="term" value="F:ATP binding"/>
    <property type="evidence" value="ECO:0007669"/>
    <property type="project" value="UniProtKB-UniRule"/>
</dbReference>
<dbReference type="GO" id="GO:0008270">
    <property type="term" value="F:zinc ion binding"/>
    <property type="evidence" value="ECO:0007669"/>
    <property type="project" value="UniProtKB-KW"/>
</dbReference>
<feature type="compositionally biased region" description="Basic and acidic residues" evidence="26">
    <location>
        <begin position="1506"/>
        <end position="1517"/>
    </location>
</feature>
<dbReference type="Pfam" id="PF00612">
    <property type="entry name" value="IQ"/>
    <property type="match status" value="3"/>
</dbReference>